<feature type="domain" description="LysM" evidence="3">
    <location>
        <begin position="399"/>
        <end position="443"/>
    </location>
</feature>
<dbReference type="PROSITE" id="PS51782">
    <property type="entry name" value="LYSM"/>
    <property type="match status" value="1"/>
</dbReference>
<accession>A0A379MTP9</accession>
<name>A0A379MTP9_9BACT</name>
<dbReference type="PANTHER" id="PTHR37423:SF2">
    <property type="entry name" value="MEMBRANE-BOUND LYTIC MUREIN TRANSGLYCOSYLASE C"/>
    <property type="match status" value="1"/>
</dbReference>
<comment type="similarity">
    <text evidence="1">Belongs to the transglycosylase Slt family.</text>
</comment>
<evidence type="ECO:0000313" key="5">
    <source>
        <dbReference type="Proteomes" id="UP000255233"/>
    </source>
</evidence>
<dbReference type="STRING" id="880526.GCA_000427365_01799"/>
<keyword evidence="2" id="KW-0732">Signal</keyword>
<keyword evidence="5" id="KW-1185">Reference proteome</keyword>
<sequence>MQKNLLSAARLFALGAGLMFGTAGAGHAQTGDTRAFGMLALNGFSASTYDSLLADYTRQNVVDSYDTFVNEFIDVDLDRVDMTGALPDEVYAERLKMMATEVQLPYNDVVKKYIQIYTRKGGVMERVLGLAQYYFPIFEEALYRYKLPMELKMLPVIESALIPRAESRAAAVGLWQFMLRTGKYYGLEINSFVDERCDPVKSTEAACKYLKDMYKIYGDWTLVIASYNCGAGNVNKALERFRSAHGGADAKTYWDIYEYLPRETRGYIPAFIAATYAYTYYKAHDLNPTIPWHPLATDTVHVNRMLHLEQVATTLNIPIEVLRGLNPQYTVDVIPAKNQTYTLTLPQEYMTSFVRESPEIYGKDSLYLAKYLNISNLSQEQLTAGSSRGGSASAKGTKITYKIKSGDILGRIAARYHVTVKQLMSWNNIKNAKTLRPGQTLVIYRK</sequence>
<dbReference type="InterPro" id="IPR036779">
    <property type="entry name" value="LysM_dom_sf"/>
</dbReference>
<protein>
    <submittedName>
        <fullName evidence="4">Membrane-bound lytic murein transglycosylase D</fullName>
        <ecNumber evidence="4">4.2.2.-</ecNumber>
    </submittedName>
</protein>
<evidence type="ECO:0000256" key="1">
    <source>
        <dbReference type="ARBA" id="ARBA00007734"/>
    </source>
</evidence>
<evidence type="ECO:0000259" key="3">
    <source>
        <dbReference type="PROSITE" id="PS51782"/>
    </source>
</evidence>
<dbReference type="SMART" id="SM00257">
    <property type="entry name" value="LysM"/>
    <property type="match status" value="1"/>
</dbReference>
<dbReference type="EMBL" id="UGVL01000001">
    <property type="protein sequence ID" value="SUE34786.1"/>
    <property type="molecule type" value="Genomic_DNA"/>
</dbReference>
<dbReference type="EC" id="4.2.2.-" evidence="4"/>
<organism evidence="4 5">
    <name type="scientific">Rikenella microfusus</name>
    <dbReference type="NCBI Taxonomy" id="28139"/>
    <lineage>
        <taxon>Bacteria</taxon>
        <taxon>Pseudomonadati</taxon>
        <taxon>Bacteroidota</taxon>
        <taxon>Bacteroidia</taxon>
        <taxon>Bacteroidales</taxon>
        <taxon>Rikenellaceae</taxon>
        <taxon>Rikenella</taxon>
    </lineage>
</organism>
<dbReference type="CDD" id="cd16894">
    <property type="entry name" value="MltD-like"/>
    <property type="match status" value="1"/>
</dbReference>
<reference evidence="4 5" key="1">
    <citation type="submission" date="2018-06" db="EMBL/GenBank/DDBJ databases">
        <authorList>
            <consortium name="Pathogen Informatics"/>
            <person name="Doyle S."/>
        </authorList>
    </citation>
    <scope>NUCLEOTIDE SEQUENCE [LARGE SCALE GENOMIC DNA]</scope>
    <source>
        <strain evidence="4 5">NCTC11190</strain>
    </source>
</reference>
<dbReference type="InterPro" id="IPR018392">
    <property type="entry name" value="LysM"/>
</dbReference>
<dbReference type="PROSITE" id="PS00922">
    <property type="entry name" value="TRANSGLYCOSYLASE"/>
    <property type="match status" value="1"/>
</dbReference>
<gene>
    <name evidence="4" type="primary">mltD_2</name>
    <name evidence="4" type="ORF">NCTC11190_02019</name>
</gene>
<keyword evidence="4" id="KW-0456">Lyase</keyword>
<dbReference type="Gene3D" id="3.10.350.10">
    <property type="entry name" value="LysM domain"/>
    <property type="match status" value="1"/>
</dbReference>
<feature type="signal peptide" evidence="2">
    <location>
        <begin position="1"/>
        <end position="28"/>
    </location>
</feature>
<dbReference type="AlphaFoldDB" id="A0A379MTP9"/>
<dbReference type="InterPro" id="IPR023346">
    <property type="entry name" value="Lysozyme-like_dom_sf"/>
</dbReference>
<dbReference type="Proteomes" id="UP000255233">
    <property type="component" value="Unassembled WGS sequence"/>
</dbReference>
<dbReference type="GO" id="GO:0016020">
    <property type="term" value="C:membrane"/>
    <property type="evidence" value="ECO:0007669"/>
    <property type="project" value="InterPro"/>
</dbReference>
<dbReference type="Pfam" id="PF01476">
    <property type="entry name" value="LysM"/>
    <property type="match status" value="1"/>
</dbReference>
<feature type="chain" id="PRO_5016903654" evidence="2">
    <location>
        <begin position="29"/>
        <end position="446"/>
    </location>
</feature>
<dbReference type="PANTHER" id="PTHR37423">
    <property type="entry name" value="SOLUBLE LYTIC MUREIN TRANSGLYCOSYLASE-RELATED"/>
    <property type="match status" value="1"/>
</dbReference>
<dbReference type="GO" id="GO:0000270">
    <property type="term" value="P:peptidoglycan metabolic process"/>
    <property type="evidence" value="ECO:0007669"/>
    <property type="project" value="InterPro"/>
</dbReference>
<dbReference type="GO" id="GO:0008933">
    <property type="term" value="F:peptidoglycan lytic transglycosylase activity"/>
    <property type="evidence" value="ECO:0007669"/>
    <property type="project" value="InterPro"/>
</dbReference>
<evidence type="ECO:0000256" key="2">
    <source>
        <dbReference type="SAM" id="SignalP"/>
    </source>
</evidence>
<dbReference type="InterPro" id="IPR000189">
    <property type="entry name" value="Transglyc_AS"/>
</dbReference>
<dbReference type="SUPFAM" id="SSF53955">
    <property type="entry name" value="Lysozyme-like"/>
    <property type="match status" value="1"/>
</dbReference>
<dbReference type="CDD" id="cd00118">
    <property type="entry name" value="LysM"/>
    <property type="match status" value="1"/>
</dbReference>
<dbReference type="SUPFAM" id="SSF54106">
    <property type="entry name" value="LysM domain"/>
    <property type="match status" value="1"/>
</dbReference>
<dbReference type="RefSeq" id="WP_051214478.1">
    <property type="nucleotide sequence ID" value="NZ_DBEWVC010000090.1"/>
</dbReference>
<dbReference type="Pfam" id="PF01464">
    <property type="entry name" value="SLT"/>
    <property type="match status" value="1"/>
</dbReference>
<proteinExistence type="inferred from homology"/>
<evidence type="ECO:0000313" key="4">
    <source>
        <dbReference type="EMBL" id="SUE34786.1"/>
    </source>
</evidence>
<dbReference type="Gene3D" id="1.10.530.10">
    <property type="match status" value="1"/>
</dbReference>
<dbReference type="InterPro" id="IPR008258">
    <property type="entry name" value="Transglycosylase_SLT_dom_1"/>
</dbReference>